<dbReference type="GO" id="GO:0008033">
    <property type="term" value="P:tRNA processing"/>
    <property type="evidence" value="ECO:0007669"/>
    <property type="project" value="InterPro"/>
</dbReference>
<dbReference type="SUPFAM" id="SSF52402">
    <property type="entry name" value="Adenine nucleotide alpha hydrolases-like"/>
    <property type="match status" value="1"/>
</dbReference>
<name>A0A069RCJ6_PEPLI</name>
<dbReference type="GO" id="GO:0005524">
    <property type="term" value="F:ATP binding"/>
    <property type="evidence" value="ECO:0007669"/>
    <property type="project" value="UniProtKB-KW"/>
</dbReference>
<dbReference type="InterPro" id="IPR014729">
    <property type="entry name" value="Rossmann-like_a/b/a_fold"/>
</dbReference>
<dbReference type="STRING" id="1121324.CLIT_13c00680"/>
<organism evidence="4 5">
    <name type="scientific">Peptoclostridium litorale DSM 5388</name>
    <dbReference type="NCBI Taxonomy" id="1121324"/>
    <lineage>
        <taxon>Bacteria</taxon>
        <taxon>Bacillati</taxon>
        <taxon>Bacillota</taxon>
        <taxon>Clostridia</taxon>
        <taxon>Peptostreptococcales</taxon>
        <taxon>Peptoclostridiaceae</taxon>
        <taxon>Peptoclostridium</taxon>
    </lineage>
</organism>
<feature type="binding site" evidence="2">
    <location>
        <position position="134"/>
    </location>
    <ligand>
        <name>ATP</name>
        <dbReference type="ChEBI" id="CHEBI:30616"/>
    </ligand>
</feature>
<dbReference type="Pfam" id="PF01171">
    <property type="entry name" value="ATP_bind_3"/>
    <property type="match status" value="1"/>
</dbReference>
<evidence type="ECO:0000256" key="2">
    <source>
        <dbReference type="PIRSR" id="PIRSR004976-51"/>
    </source>
</evidence>
<feature type="domain" description="tRNA(Ile)-lysidine/2-thiocytidine synthase N-terminal" evidence="3">
    <location>
        <begin position="23"/>
        <end position="190"/>
    </location>
</feature>
<dbReference type="Gene3D" id="3.40.50.620">
    <property type="entry name" value="HUPs"/>
    <property type="match status" value="1"/>
</dbReference>
<reference evidence="4 5" key="1">
    <citation type="submission" date="2014-03" db="EMBL/GenBank/DDBJ databases">
        <title>Genome sequence of Clostridium litorale W6, DSM 5388.</title>
        <authorList>
            <person name="Poehlein A."/>
            <person name="Jagirdar A."/>
            <person name="Khonsari B."/>
            <person name="Chibani C.M."/>
            <person name="Gutierrez Gutierrez D.A."/>
            <person name="Davydova E."/>
            <person name="Alghaithi H.S."/>
            <person name="Nair K.P."/>
            <person name="Dhamotharan K."/>
            <person name="Chandran L."/>
            <person name="G W."/>
            <person name="Daniel R."/>
        </authorList>
    </citation>
    <scope>NUCLEOTIDE SEQUENCE [LARGE SCALE GENOMIC DNA]</scope>
    <source>
        <strain evidence="4 5">W6</strain>
    </source>
</reference>
<feature type="binding site" evidence="2">
    <location>
        <begin position="27"/>
        <end position="29"/>
    </location>
    <ligand>
        <name>ATP</name>
        <dbReference type="ChEBI" id="CHEBI:30616"/>
    </ligand>
</feature>
<dbReference type="OrthoDB" id="9801054at2"/>
<keyword evidence="1" id="KW-0808">Transferase</keyword>
<feature type="binding site" evidence="2">
    <location>
        <position position="59"/>
    </location>
    <ligand>
        <name>ATP</name>
        <dbReference type="ChEBI" id="CHEBI:30616"/>
    </ligand>
</feature>
<keyword evidence="2" id="KW-0067">ATP-binding</keyword>
<dbReference type="GO" id="GO:0016740">
    <property type="term" value="F:transferase activity"/>
    <property type="evidence" value="ECO:0007669"/>
    <property type="project" value="UniProtKB-KW"/>
</dbReference>
<dbReference type="PIRSF" id="PIRSF004976">
    <property type="entry name" value="ATPase_YdaO"/>
    <property type="match status" value="1"/>
</dbReference>
<dbReference type="eggNOG" id="COG0037">
    <property type="taxonomic scope" value="Bacteria"/>
</dbReference>
<accession>A0A069RCJ6</accession>
<dbReference type="PANTHER" id="PTHR43686">
    <property type="entry name" value="SULFURTRANSFERASE-RELATED"/>
    <property type="match status" value="1"/>
</dbReference>
<evidence type="ECO:0000313" key="5">
    <source>
        <dbReference type="Proteomes" id="UP000027946"/>
    </source>
</evidence>
<evidence type="ECO:0000313" key="4">
    <source>
        <dbReference type="EMBL" id="KDR94746.1"/>
    </source>
</evidence>
<dbReference type="CDD" id="cd24138">
    <property type="entry name" value="TtcA-like"/>
    <property type="match status" value="1"/>
</dbReference>
<comment type="caution">
    <text evidence="4">The sequence shown here is derived from an EMBL/GenBank/DDBJ whole genome shotgun (WGS) entry which is preliminary data.</text>
</comment>
<dbReference type="AlphaFoldDB" id="A0A069RCJ6"/>
<feature type="binding site" evidence="2">
    <location>
        <position position="129"/>
    </location>
    <ligand>
        <name>ATP</name>
        <dbReference type="ChEBI" id="CHEBI:30616"/>
    </ligand>
</feature>
<evidence type="ECO:0000259" key="3">
    <source>
        <dbReference type="Pfam" id="PF01171"/>
    </source>
</evidence>
<dbReference type="InterPro" id="IPR011063">
    <property type="entry name" value="TilS/TtcA_N"/>
</dbReference>
<dbReference type="Proteomes" id="UP000027946">
    <property type="component" value="Unassembled WGS sequence"/>
</dbReference>
<gene>
    <name evidence="4" type="primary">ttcA</name>
    <name evidence="4" type="ORF">CLIT_13c00680</name>
</gene>
<dbReference type="PANTHER" id="PTHR43686:SF1">
    <property type="entry name" value="AMINOTRAN_5 DOMAIN-CONTAINING PROTEIN"/>
    <property type="match status" value="1"/>
</dbReference>
<sequence length="236" mass="26752">MKRVMGAMRKACEDYNMIEDGDKIAVGFSGGKDSAALLYALKLYQRFSPQKFELEAITVDPGFKNLNLDEGRRFIEGLGIPYTVVKTHIAEVVFDIRKESSPCALCSRMRRGAIYETAKERGITKVAFGHHLDDGIATLFMSMFYEGRVSTFKPVTYLSRQDITMIRPLIYATEDAIKAAVENNDIPVIKSPCPADGHTKREEANEFVSMFASKIPDFRKRMLKALQNKEQTQLWF</sequence>
<evidence type="ECO:0000256" key="1">
    <source>
        <dbReference type="ARBA" id="ARBA00022679"/>
    </source>
</evidence>
<keyword evidence="5" id="KW-1185">Reference proteome</keyword>
<protein>
    <submittedName>
        <fullName evidence="4">tRNA 2-thiocytidine biosynthesis protein TtcA</fullName>
    </submittedName>
</protein>
<dbReference type="EMBL" id="JJMM01000013">
    <property type="protein sequence ID" value="KDR94746.1"/>
    <property type="molecule type" value="Genomic_DNA"/>
</dbReference>
<dbReference type="InterPro" id="IPR035107">
    <property type="entry name" value="tRNA_thiolation_TtcA_Ctu1"/>
</dbReference>
<keyword evidence="2" id="KW-0547">Nucleotide-binding</keyword>
<proteinExistence type="predicted"/>
<feature type="binding site" evidence="2">
    <location>
        <position position="33"/>
    </location>
    <ligand>
        <name>ATP</name>
        <dbReference type="ChEBI" id="CHEBI:30616"/>
    </ligand>
</feature>